<dbReference type="InterPro" id="IPR001394">
    <property type="entry name" value="Peptidase_C19_UCH"/>
</dbReference>
<keyword evidence="3" id="KW-0645">Protease</keyword>
<protein>
    <recommendedName>
        <fullName evidence="2">ubiquitinyl hydrolase 1</fullName>
        <ecNumber evidence="2">3.4.19.12</ecNumber>
    </recommendedName>
</protein>
<dbReference type="AlphaFoldDB" id="A0A397SPL8"/>
<sequence length="357" mass="40548">METDKLSTELKSTTLFFEDILAETLKPPSGLQNLGNTGYLNSTLQFLRAIPELQESLNKFTGESSDSDHLTASLRDLYRNLNQTTESYAPLSFLRILRNIFPQFAQRNAHGFMQQDAQECWTQIVNSLKQSNISISYQTNLSSNVESSSSSLEGSFIDRYMTGEFTSTLKCLDAPEEGEALDERVEKNSPTLGRMADYSKISCISRLPSYLTVQFVRFFWKAEQCVFSKILHKVNFPIELDVTDFCTDELKNKILPLKHLDSINDEEKLKPFINPDLDKDIGANISGLYELCAILAHLGRSADFGHYIGCVRKEDSEDWIQYDDDKVSIMSQEEIKELYGGGECTAYMLLYRSKKIA</sequence>
<dbReference type="InterPro" id="IPR028889">
    <property type="entry name" value="USP"/>
</dbReference>
<dbReference type="GO" id="GO:0061136">
    <property type="term" value="P:regulation of proteasomal protein catabolic process"/>
    <property type="evidence" value="ECO:0007669"/>
    <property type="project" value="TreeGrafter"/>
</dbReference>
<gene>
    <name evidence="8" type="ORF">C1645_829951</name>
</gene>
<keyword evidence="5" id="KW-0378">Hydrolase</keyword>
<feature type="domain" description="USP" evidence="7">
    <location>
        <begin position="29"/>
        <end position="354"/>
    </location>
</feature>
<keyword evidence="4" id="KW-0833">Ubl conjugation pathway</keyword>
<evidence type="ECO:0000256" key="6">
    <source>
        <dbReference type="ARBA" id="ARBA00022807"/>
    </source>
</evidence>
<dbReference type="SUPFAM" id="SSF54001">
    <property type="entry name" value="Cysteine proteinases"/>
    <property type="match status" value="1"/>
</dbReference>
<dbReference type="STRING" id="658196.A0A397SPL8"/>
<dbReference type="GO" id="GO:0070628">
    <property type="term" value="F:proteasome binding"/>
    <property type="evidence" value="ECO:0007669"/>
    <property type="project" value="TreeGrafter"/>
</dbReference>
<dbReference type="PROSITE" id="PS00973">
    <property type="entry name" value="USP_2"/>
    <property type="match status" value="1"/>
</dbReference>
<dbReference type="PANTHER" id="PTHR43982:SF1">
    <property type="entry name" value="UBIQUITIN CARBOXYL-TERMINAL HYDROLASE 14"/>
    <property type="match status" value="1"/>
</dbReference>
<evidence type="ECO:0000259" key="7">
    <source>
        <dbReference type="PROSITE" id="PS50235"/>
    </source>
</evidence>
<reference evidence="8 9" key="1">
    <citation type="submission" date="2018-06" db="EMBL/GenBank/DDBJ databases">
        <title>Comparative genomics reveals the genomic features of Rhizophagus irregularis, R. cerebriforme, R. diaphanum and Gigaspora rosea, and their symbiotic lifestyle signature.</title>
        <authorList>
            <person name="Morin E."/>
            <person name="San Clemente H."/>
            <person name="Chen E.C.H."/>
            <person name="De La Providencia I."/>
            <person name="Hainaut M."/>
            <person name="Kuo A."/>
            <person name="Kohler A."/>
            <person name="Murat C."/>
            <person name="Tang N."/>
            <person name="Roy S."/>
            <person name="Loubradou J."/>
            <person name="Henrissat B."/>
            <person name="Grigoriev I.V."/>
            <person name="Corradi N."/>
            <person name="Roux C."/>
            <person name="Martin F.M."/>
        </authorList>
    </citation>
    <scope>NUCLEOTIDE SEQUENCE [LARGE SCALE GENOMIC DNA]</scope>
    <source>
        <strain evidence="8 9">DAOM 227022</strain>
    </source>
</reference>
<dbReference type="EC" id="3.4.19.12" evidence="2"/>
<dbReference type="InterPro" id="IPR038765">
    <property type="entry name" value="Papain-like_cys_pep_sf"/>
</dbReference>
<dbReference type="OrthoDB" id="333239at2759"/>
<proteinExistence type="predicted"/>
<evidence type="ECO:0000313" key="8">
    <source>
        <dbReference type="EMBL" id="RIA85985.1"/>
    </source>
</evidence>
<dbReference type="InterPro" id="IPR018200">
    <property type="entry name" value="USP_CS"/>
</dbReference>
<dbReference type="Proteomes" id="UP000265703">
    <property type="component" value="Unassembled WGS sequence"/>
</dbReference>
<evidence type="ECO:0000256" key="4">
    <source>
        <dbReference type="ARBA" id="ARBA00022786"/>
    </source>
</evidence>
<organism evidence="8 9">
    <name type="scientific">Glomus cerebriforme</name>
    <dbReference type="NCBI Taxonomy" id="658196"/>
    <lineage>
        <taxon>Eukaryota</taxon>
        <taxon>Fungi</taxon>
        <taxon>Fungi incertae sedis</taxon>
        <taxon>Mucoromycota</taxon>
        <taxon>Glomeromycotina</taxon>
        <taxon>Glomeromycetes</taxon>
        <taxon>Glomerales</taxon>
        <taxon>Glomeraceae</taxon>
        <taxon>Glomus</taxon>
    </lineage>
</organism>
<accession>A0A397SPL8</accession>
<keyword evidence="6" id="KW-0788">Thiol protease</keyword>
<dbReference type="PROSITE" id="PS50235">
    <property type="entry name" value="USP_3"/>
    <property type="match status" value="1"/>
</dbReference>
<dbReference type="GO" id="GO:0043161">
    <property type="term" value="P:proteasome-mediated ubiquitin-dependent protein catabolic process"/>
    <property type="evidence" value="ECO:0007669"/>
    <property type="project" value="InterPro"/>
</dbReference>
<dbReference type="Gene3D" id="3.90.70.10">
    <property type="entry name" value="Cysteine proteinases"/>
    <property type="match status" value="1"/>
</dbReference>
<dbReference type="PANTHER" id="PTHR43982">
    <property type="entry name" value="UBIQUITIN CARBOXYL-TERMINAL HYDROLASE"/>
    <property type="match status" value="1"/>
</dbReference>
<dbReference type="GO" id="GO:0004843">
    <property type="term" value="F:cysteine-type deubiquitinase activity"/>
    <property type="evidence" value="ECO:0007669"/>
    <property type="project" value="UniProtKB-EC"/>
</dbReference>
<evidence type="ECO:0000313" key="9">
    <source>
        <dbReference type="Proteomes" id="UP000265703"/>
    </source>
</evidence>
<dbReference type="InterPro" id="IPR044635">
    <property type="entry name" value="UBP14-like"/>
</dbReference>
<comment type="catalytic activity">
    <reaction evidence="1">
        <text>Thiol-dependent hydrolysis of ester, thioester, amide, peptide and isopeptide bonds formed by the C-terminal Gly of ubiquitin (a 76-residue protein attached to proteins as an intracellular targeting signal).</text>
        <dbReference type="EC" id="3.4.19.12"/>
    </reaction>
</comment>
<dbReference type="EMBL" id="QKYT01000391">
    <property type="protein sequence ID" value="RIA85985.1"/>
    <property type="molecule type" value="Genomic_DNA"/>
</dbReference>
<evidence type="ECO:0000256" key="3">
    <source>
        <dbReference type="ARBA" id="ARBA00022670"/>
    </source>
</evidence>
<evidence type="ECO:0000256" key="2">
    <source>
        <dbReference type="ARBA" id="ARBA00012759"/>
    </source>
</evidence>
<comment type="caution">
    <text evidence="8">The sequence shown here is derived from an EMBL/GenBank/DDBJ whole genome shotgun (WGS) entry which is preliminary data.</text>
</comment>
<dbReference type="GO" id="GO:0016579">
    <property type="term" value="P:protein deubiquitination"/>
    <property type="evidence" value="ECO:0007669"/>
    <property type="project" value="InterPro"/>
</dbReference>
<keyword evidence="9" id="KW-1185">Reference proteome</keyword>
<name>A0A397SPL8_9GLOM</name>
<evidence type="ECO:0000256" key="1">
    <source>
        <dbReference type="ARBA" id="ARBA00000707"/>
    </source>
</evidence>
<dbReference type="Pfam" id="PF00443">
    <property type="entry name" value="UCH"/>
    <property type="match status" value="1"/>
</dbReference>
<evidence type="ECO:0000256" key="5">
    <source>
        <dbReference type="ARBA" id="ARBA00022801"/>
    </source>
</evidence>